<keyword evidence="6" id="KW-0809">Transit peptide</keyword>
<keyword evidence="8" id="KW-0496">Mitochondrion</keyword>
<dbReference type="PANTHER" id="PTHR16717:SF6">
    <property type="entry name" value="CYTOCHROME C OXIDASE SUBUNIT 8B"/>
    <property type="match status" value="1"/>
</dbReference>
<dbReference type="PANTHER" id="PTHR16717">
    <property type="entry name" value="CYTOCHROME C OXIDASE POLYPEPTIDE VIII"/>
    <property type="match status" value="1"/>
</dbReference>
<evidence type="ECO:0000313" key="11">
    <source>
        <dbReference type="EMBL" id="OCT81832.1"/>
    </source>
</evidence>
<keyword evidence="9 10" id="KW-0472">Membrane</keyword>
<dbReference type="Proteomes" id="UP000694892">
    <property type="component" value="Chromosome 4S"/>
</dbReference>
<dbReference type="OMA" id="RSVMRHQ"/>
<evidence type="ECO:0000256" key="1">
    <source>
        <dbReference type="ARBA" id="ARBA00004434"/>
    </source>
</evidence>
<dbReference type="GO" id="GO:0005743">
    <property type="term" value="C:mitochondrial inner membrane"/>
    <property type="evidence" value="ECO:0007669"/>
    <property type="project" value="UniProtKB-SubCell"/>
</dbReference>
<evidence type="ECO:0000256" key="9">
    <source>
        <dbReference type="ARBA" id="ARBA00023136"/>
    </source>
</evidence>
<dbReference type="AlphaFoldDB" id="A0A974CYR2"/>
<dbReference type="GO" id="GO:0045277">
    <property type="term" value="C:respiratory chain complex IV"/>
    <property type="evidence" value="ECO:0007669"/>
    <property type="project" value="InterPro"/>
</dbReference>
<accession>A0A974CYR2</accession>
<comment type="subcellular location">
    <subcellularLocation>
        <location evidence="1">Mitochondrion inner membrane</location>
        <topology evidence="1">Single-pass membrane protein</topology>
    </subcellularLocation>
</comment>
<evidence type="ECO:0000256" key="6">
    <source>
        <dbReference type="ARBA" id="ARBA00022946"/>
    </source>
</evidence>
<sequence length="69" mass="7590">MSLFSRTIGLLRRTVNPHVMSKAGVGHKPAKDALTPAEQTIALVTLFASFLVPSGWILAHMDDYKQKPE</sequence>
<dbReference type="InterPro" id="IPR003205">
    <property type="entry name" value="Cyt_c_oxidase_su8"/>
</dbReference>
<dbReference type="GO" id="GO:0006123">
    <property type="term" value="P:mitochondrial electron transport, cytochrome c to oxygen"/>
    <property type="evidence" value="ECO:0007669"/>
    <property type="project" value="InterPro"/>
</dbReference>
<evidence type="ECO:0000256" key="5">
    <source>
        <dbReference type="ARBA" id="ARBA00022792"/>
    </source>
</evidence>
<dbReference type="SUPFAM" id="SSF81431">
    <property type="entry name" value="Mitochondrial cytochrome c oxidase subunit VIIIb (aka IX)"/>
    <property type="match status" value="1"/>
</dbReference>
<organism evidence="11 12">
    <name type="scientific">Xenopus laevis</name>
    <name type="common">African clawed frog</name>
    <dbReference type="NCBI Taxonomy" id="8355"/>
    <lineage>
        <taxon>Eukaryota</taxon>
        <taxon>Metazoa</taxon>
        <taxon>Chordata</taxon>
        <taxon>Craniata</taxon>
        <taxon>Vertebrata</taxon>
        <taxon>Euteleostomi</taxon>
        <taxon>Amphibia</taxon>
        <taxon>Batrachia</taxon>
        <taxon>Anura</taxon>
        <taxon>Pipoidea</taxon>
        <taxon>Pipidae</taxon>
        <taxon>Xenopodinae</taxon>
        <taxon>Xenopus</taxon>
        <taxon>Xenopus</taxon>
    </lineage>
</organism>
<protein>
    <submittedName>
        <fullName evidence="11">Uncharacterized protein</fullName>
    </submittedName>
</protein>
<name>A0A974CYR2_XENLA</name>
<evidence type="ECO:0000256" key="2">
    <source>
        <dbReference type="ARBA" id="ARBA00004673"/>
    </source>
</evidence>
<evidence type="ECO:0000313" key="12">
    <source>
        <dbReference type="Proteomes" id="UP000694892"/>
    </source>
</evidence>
<evidence type="ECO:0000256" key="10">
    <source>
        <dbReference type="SAM" id="Phobius"/>
    </source>
</evidence>
<dbReference type="InterPro" id="IPR036548">
    <property type="entry name" value="Cyt_c_oxidase_su8_sf"/>
</dbReference>
<dbReference type="FunFam" id="4.10.81.10:FF:000001">
    <property type="entry name" value="Cytochrome c oxidase subunit 8B, mitochondrial"/>
    <property type="match status" value="1"/>
</dbReference>
<comment type="similarity">
    <text evidence="3">Belongs to the cytochrome c oxidase VIII family.</text>
</comment>
<keyword evidence="5" id="KW-0999">Mitochondrion inner membrane</keyword>
<dbReference type="Gene3D" id="4.10.81.10">
    <property type="entry name" value="Cytochrome c oxidase, subunit 8"/>
    <property type="match status" value="1"/>
</dbReference>
<dbReference type="EMBL" id="CM004473">
    <property type="protein sequence ID" value="OCT81832.1"/>
    <property type="molecule type" value="Genomic_DNA"/>
</dbReference>
<comment type="pathway">
    <text evidence="2">Energy metabolism; oxidative phosphorylation.</text>
</comment>
<evidence type="ECO:0000256" key="8">
    <source>
        <dbReference type="ARBA" id="ARBA00023128"/>
    </source>
</evidence>
<proteinExistence type="inferred from homology"/>
<reference evidence="12" key="1">
    <citation type="journal article" date="2016" name="Nature">
        <title>Genome evolution in the allotetraploid frog Xenopus laevis.</title>
        <authorList>
            <person name="Session A.M."/>
            <person name="Uno Y."/>
            <person name="Kwon T."/>
            <person name="Chapman J.A."/>
            <person name="Toyoda A."/>
            <person name="Takahashi S."/>
            <person name="Fukui A."/>
            <person name="Hikosaka A."/>
            <person name="Suzuki A."/>
            <person name="Kondo M."/>
            <person name="van Heeringen S.J."/>
            <person name="Quigley I."/>
            <person name="Heinz S."/>
            <person name="Ogino H."/>
            <person name="Ochi H."/>
            <person name="Hellsten U."/>
            <person name="Lyons J.B."/>
            <person name="Simakov O."/>
            <person name="Putnam N."/>
            <person name="Stites J."/>
            <person name="Kuroki Y."/>
            <person name="Tanaka T."/>
            <person name="Michiue T."/>
            <person name="Watanabe M."/>
            <person name="Bogdanovic O."/>
            <person name="Lister R."/>
            <person name="Georgiou G."/>
            <person name="Paranjpe S.S."/>
            <person name="van Kruijsbergen I."/>
            <person name="Shu S."/>
            <person name="Carlson J."/>
            <person name="Kinoshita T."/>
            <person name="Ohta Y."/>
            <person name="Mawaribuchi S."/>
            <person name="Jenkins J."/>
            <person name="Grimwood J."/>
            <person name="Schmutz J."/>
            <person name="Mitros T."/>
            <person name="Mozaffari S.V."/>
            <person name="Suzuki Y."/>
            <person name="Haramoto Y."/>
            <person name="Yamamoto T.S."/>
            <person name="Takagi C."/>
            <person name="Heald R."/>
            <person name="Miller K."/>
            <person name="Haudenschild C."/>
            <person name="Kitzman J."/>
            <person name="Nakayama T."/>
            <person name="Izutsu Y."/>
            <person name="Robert J."/>
            <person name="Fortriede J."/>
            <person name="Burns K."/>
            <person name="Lotay V."/>
            <person name="Karimi K."/>
            <person name="Yasuoka Y."/>
            <person name="Dichmann D.S."/>
            <person name="Flajnik M.F."/>
            <person name="Houston D.W."/>
            <person name="Shendure J."/>
            <person name="DuPasquier L."/>
            <person name="Vize P.D."/>
            <person name="Zorn A.M."/>
            <person name="Ito M."/>
            <person name="Marcotte E.M."/>
            <person name="Wallingford J.B."/>
            <person name="Ito Y."/>
            <person name="Asashima M."/>
            <person name="Ueno N."/>
            <person name="Matsuda Y."/>
            <person name="Veenstra G.J."/>
            <person name="Fujiyama A."/>
            <person name="Harland R.M."/>
            <person name="Taira M."/>
            <person name="Rokhsar D.S."/>
        </authorList>
    </citation>
    <scope>NUCLEOTIDE SEQUENCE [LARGE SCALE GENOMIC DNA]</scope>
    <source>
        <strain evidence="12">J</strain>
    </source>
</reference>
<gene>
    <name evidence="11" type="ORF">XELAEV_18024341mg</name>
</gene>
<keyword evidence="4 10" id="KW-0812">Transmembrane</keyword>
<dbReference type="Pfam" id="PF02285">
    <property type="entry name" value="COX8"/>
    <property type="match status" value="1"/>
</dbReference>
<feature type="transmembrane region" description="Helical" evidence="10">
    <location>
        <begin position="41"/>
        <end position="59"/>
    </location>
</feature>
<keyword evidence="7 10" id="KW-1133">Transmembrane helix</keyword>
<evidence type="ECO:0000256" key="4">
    <source>
        <dbReference type="ARBA" id="ARBA00022692"/>
    </source>
</evidence>
<evidence type="ECO:0000256" key="3">
    <source>
        <dbReference type="ARBA" id="ARBA00010117"/>
    </source>
</evidence>
<evidence type="ECO:0000256" key="7">
    <source>
        <dbReference type="ARBA" id="ARBA00022989"/>
    </source>
</evidence>